<sequence>MKWVTAAFLVIIALVNFGPRVNAMFYSKPDTTVLFNSGCFLYGELRVDPVSLSYFIVLDDGQELSFSDDSYAEISSDENPLDVSELDFCV</sequence>
<protein>
    <submittedName>
        <fullName evidence="1">Uncharacterized protein</fullName>
    </submittedName>
</protein>
<organism evidence="1 2">
    <name type="scientific">Agarivorans aestuarii</name>
    <dbReference type="NCBI Taxonomy" id="1563703"/>
    <lineage>
        <taxon>Bacteria</taxon>
        <taxon>Pseudomonadati</taxon>
        <taxon>Pseudomonadota</taxon>
        <taxon>Gammaproteobacteria</taxon>
        <taxon>Alteromonadales</taxon>
        <taxon>Alteromonadaceae</taxon>
        <taxon>Agarivorans</taxon>
    </lineage>
</organism>
<evidence type="ECO:0000313" key="1">
    <source>
        <dbReference type="EMBL" id="MEE1675876.1"/>
    </source>
</evidence>
<dbReference type="EMBL" id="JAYDYW010000016">
    <property type="protein sequence ID" value="MEE1675876.1"/>
    <property type="molecule type" value="Genomic_DNA"/>
</dbReference>
<dbReference type="Proteomes" id="UP001310248">
    <property type="component" value="Unassembled WGS sequence"/>
</dbReference>
<reference evidence="2" key="1">
    <citation type="submission" date="2023-07" db="EMBL/GenBank/DDBJ databases">
        <title>Draft genome sequence of Agarivorans aestuarii strain ZMCS4, a CAZymes producing bacteria isolated from the marine brown algae Clodostephus spongiosus.</title>
        <authorList>
            <person name="Lorente B."/>
            <person name="Cabral C."/>
            <person name="Frias J."/>
            <person name="Faria J."/>
            <person name="Toubarro D."/>
        </authorList>
    </citation>
    <scope>NUCLEOTIDE SEQUENCE [LARGE SCALE GENOMIC DNA]</scope>
    <source>
        <strain evidence="2">ZMCS4</strain>
    </source>
</reference>
<evidence type="ECO:0000313" key="2">
    <source>
        <dbReference type="Proteomes" id="UP001310248"/>
    </source>
</evidence>
<dbReference type="RefSeq" id="WP_163132831.1">
    <property type="nucleotide sequence ID" value="NZ_JAYDYW010000016.1"/>
</dbReference>
<gene>
    <name evidence="1" type="ORF">SNR37_001203</name>
</gene>
<name>A0ABU7G8Y2_9ALTE</name>
<keyword evidence="2" id="KW-1185">Reference proteome</keyword>
<comment type="caution">
    <text evidence="1">The sequence shown here is derived from an EMBL/GenBank/DDBJ whole genome shotgun (WGS) entry which is preliminary data.</text>
</comment>
<accession>A0ABU7G8Y2</accession>
<proteinExistence type="predicted"/>